<proteinExistence type="predicted"/>
<evidence type="ECO:0000313" key="1">
    <source>
        <dbReference type="Proteomes" id="UP000504610"/>
    </source>
</evidence>
<dbReference type="RefSeq" id="XP_018455534.1">
    <property type="nucleotide sequence ID" value="XM_018600032.2"/>
</dbReference>
<keyword evidence="1" id="KW-1185">Reference proteome</keyword>
<evidence type="ECO:0000313" key="2">
    <source>
        <dbReference type="RefSeq" id="XP_018455534.1"/>
    </source>
</evidence>
<dbReference type="KEGG" id="rsz:108826651"/>
<protein>
    <submittedName>
        <fullName evidence="2 3">Uncharacterized protein LOC108826651</fullName>
    </submittedName>
</protein>
<dbReference type="RefSeq" id="XP_018455535.1">
    <property type="nucleotide sequence ID" value="XM_018600033.2"/>
</dbReference>
<evidence type="ECO:0000313" key="3">
    <source>
        <dbReference type="RefSeq" id="XP_018455535.1"/>
    </source>
</evidence>
<accession>A0A6J0L7R0</accession>
<sequence>MEIEVTKGDESKIFGEGRVGEKQVVWMSHGDEAVELPDGGVITTQEITCPELEQWLLSPPKHHQSSPCNIRWVGCLWRDAAAQRGIHATVAGDVTDEEAGVQEDRRIGKKNT</sequence>
<gene>
    <name evidence="2 3" type="primary">LOC108826651</name>
</gene>
<name>A0A6J0L7R0_RAPSA</name>
<dbReference type="GeneID" id="108826651"/>
<dbReference type="Proteomes" id="UP000504610">
    <property type="component" value="Chromosome 9"/>
</dbReference>
<organism evidence="1 2">
    <name type="scientific">Raphanus sativus</name>
    <name type="common">Radish</name>
    <name type="synonym">Raphanus raphanistrum var. sativus</name>
    <dbReference type="NCBI Taxonomy" id="3726"/>
    <lineage>
        <taxon>Eukaryota</taxon>
        <taxon>Viridiplantae</taxon>
        <taxon>Streptophyta</taxon>
        <taxon>Embryophyta</taxon>
        <taxon>Tracheophyta</taxon>
        <taxon>Spermatophyta</taxon>
        <taxon>Magnoliopsida</taxon>
        <taxon>eudicotyledons</taxon>
        <taxon>Gunneridae</taxon>
        <taxon>Pentapetalae</taxon>
        <taxon>rosids</taxon>
        <taxon>malvids</taxon>
        <taxon>Brassicales</taxon>
        <taxon>Brassicaceae</taxon>
        <taxon>Brassiceae</taxon>
        <taxon>Raphanus</taxon>
    </lineage>
</organism>
<reference evidence="2 3" key="2">
    <citation type="submission" date="2025-04" db="UniProtKB">
        <authorList>
            <consortium name="RefSeq"/>
        </authorList>
    </citation>
    <scope>IDENTIFICATION</scope>
    <source>
        <tissue evidence="2 3">Leaf</tissue>
    </source>
</reference>
<dbReference type="OrthoDB" id="10474549at2759"/>
<reference evidence="1" key="1">
    <citation type="journal article" date="2019" name="Database">
        <title>The radish genome database (RadishGD): an integrated information resource for radish genomics.</title>
        <authorList>
            <person name="Yu H.J."/>
            <person name="Baek S."/>
            <person name="Lee Y.J."/>
            <person name="Cho A."/>
            <person name="Mun J.H."/>
        </authorList>
    </citation>
    <scope>NUCLEOTIDE SEQUENCE [LARGE SCALE GENOMIC DNA]</scope>
    <source>
        <strain evidence="1">cv. WK10039</strain>
    </source>
</reference>
<dbReference type="AlphaFoldDB" id="A0A6J0L7R0"/>